<dbReference type="GeneID" id="27675922"/>
<feature type="domain" description="Glycosyl hydrolase family 13 catalytic" evidence="12">
    <location>
        <begin position="1"/>
        <end position="358"/>
    </location>
</feature>
<keyword evidence="5" id="KW-0479">Metal-binding</keyword>
<dbReference type="GO" id="GO:0005509">
    <property type="term" value="F:calcium ion binding"/>
    <property type="evidence" value="ECO:0007669"/>
    <property type="project" value="InterPro"/>
</dbReference>
<dbReference type="GO" id="GO:0016052">
    <property type="term" value="P:carbohydrate catabolic process"/>
    <property type="evidence" value="ECO:0007669"/>
    <property type="project" value="InterPro"/>
</dbReference>
<dbReference type="OrthoDB" id="550577at2759"/>
<evidence type="ECO:0000313" key="13">
    <source>
        <dbReference type="EMBL" id="KGO54451.1"/>
    </source>
</evidence>
<evidence type="ECO:0000256" key="7">
    <source>
        <dbReference type="ARBA" id="ARBA00022837"/>
    </source>
</evidence>
<keyword evidence="6" id="KW-0378">Hydrolase</keyword>
<evidence type="ECO:0000259" key="12">
    <source>
        <dbReference type="SMART" id="SM00642"/>
    </source>
</evidence>
<dbReference type="PhylomeDB" id="A0A0A2JI22"/>
<keyword evidence="11" id="KW-0326">Glycosidase</keyword>
<feature type="domain" description="Glycosyl hydrolase family 13 catalytic" evidence="12">
    <location>
        <begin position="553"/>
        <end position="941"/>
    </location>
</feature>
<evidence type="ECO:0000256" key="5">
    <source>
        <dbReference type="ARBA" id="ARBA00022723"/>
    </source>
</evidence>
<keyword evidence="8" id="KW-1015">Disulfide bond</keyword>
<keyword evidence="10" id="KW-0119">Carbohydrate metabolism</keyword>
<keyword evidence="7" id="KW-0106">Calcium</keyword>
<proteinExistence type="inferred from homology"/>
<dbReference type="SUPFAM" id="SSF51445">
    <property type="entry name" value="(Trans)glycosidases"/>
    <property type="match status" value="2"/>
</dbReference>
<dbReference type="PANTHER" id="PTHR10357">
    <property type="entry name" value="ALPHA-AMYLASE FAMILY MEMBER"/>
    <property type="match status" value="1"/>
</dbReference>
<dbReference type="Pfam" id="PF00128">
    <property type="entry name" value="Alpha-amylase"/>
    <property type="match status" value="2"/>
</dbReference>
<keyword evidence="14" id="KW-1185">Reference proteome</keyword>
<evidence type="ECO:0000256" key="11">
    <source>
        <dbReference type="ARBA" id="ARBA00023295"/>
    </source>
</evidence>
<dbReference type="NCBIfam" id="NF006969">
    <property type="entry name" value="PRK09441.1-2"/>
    <property type="match status" value="1"/>
</dbReference>
<organism evidence="13 14">
    <name type="scientific">Penicillium expansum</name>
    <name type="common">Blue mold rot fungus</name>
    <dbReference type="NCBI Taxonomy" id="27334"/>
    <lineage>
        <taxon>Eukaryota</taxon>
        <taxon>Fungi</taxon>
        <taxon>Dikarya</taxon>
        <taxon>Ascomycota</taxon>
        <taxon>Pezizomycotina</taxon>
        <taxon>Eurotiomycetes</taxon>
        <taxon>Eurotiomycetidae</taxon>
        <taxon>Eurotiales</taxon>
        <taxon>Aspergillaceae</taxon>
        <taxon>Penicillium</taxon>
    </lineage>
</organism>
<evidence type="ECO:0000313" key="14">
    <source>
        <dbReference type="Proteomes" id="UP000030143"/>
    </source>
</evidence>
<evidence type="ECO:0000256" key="6">
    <source>
        <dbReference type="ARBA" id="ARBA00022801"/>
    </source>
</evidence>
<evidence type="ECO:0000256" key="3">
    <source>
        <dbReference type="ARBA" id="ARBA00008061"/>
    </source>
</evidence>
<comment type="similarity">
    <text evidence="3">Belongs to the glycosyl hydrolase 13 family.</text>
</comment>
<accession>A0A0A2JI22</accession>
<dbReference type="SMART" id="SM00642">
    <property type="entry name" value="Aamy"/>
    <property type="match status" value="2"/>
</dbReference>
<dbReference type="HOGENOM" id="CLU_289032_0_0_1"/>
<dbReference type="RefSeq" id="XP_016596891.1">
    <property type="nucleotide sequence ID" value="XM_016740503.1"/>
</dbReference>
<protein>
    <recommendedName>
        <fullName evidence="4">alpha-amylase</fullName>
        <ecNumber evidence="4">3.2.1.1</ecNumber>
    </recommendedName>
</protein>
<dbReference type="STRING" id="27334.A0A0A2JI22"/>
<dbReference type="AlphaFoldDB" id="A0A0A2JI22"/>
<dbReference type="Gene3D" id="2.60.40.1180">
    <property type="entry name" value="Golgi alpha-mannosidase II"/>
    <property type="match status" value="2"/>
</dbReference>
<dbReference type="EC" id="3.2.1.1" evidence="4"/>
<gene>
    <name evidence="13" type="ORF">PEX2_032280</name>
</gene>
<dbReference type="CDD" id="cd11319">
    <property type="entry name" value="AmyAc_euk_AmyA"/>
    <property type="match status" value="1"/>
</dbReference>
<dbReference type="PANTHER" id="PTHR10357:SF220">
    <property type="entry name" value="ALPHA-AMYLASE"/>
    <property type="match status" value="1"/>
</dbReference>
<keyword evidence="9" id="KW-0325">Glycoprotein</keyword>
<dbReference type="InterPro" id="IPR017853">
    <property type="entry name" value="GH"/>
</dbReference>
<dbReference type="InterPro" id="IPR013780">
    <property type="entry name" value="Glyco_hydro_b"/>
</dbReference>
<evidence type="ECO:0000256" key="4">
    <source>
        <dbReference type="ARBA" id="ARBA00012595"/>
    </source>
</evidence>
<dbReference type="CDD" id="cd11318">
    <property type="entry name" value="AmyAc_bac_fung_AmyA"/>
    <property type="match status" value="1"/>
</dbReference>
<evidence type="ECO:0000256" key="8">
    <source>
        <dbReference type="ARBA" id="ARBA00023157"/>
    </source>
</evidence>
<dbReference type="FunFam" id="3.20.20.80:FF:000120">
    <property type="entry name" value="Alpha-amylase A"/>
    <property type="match status" value="1"/>
</dbReference>
<evidence type="ECO:0000256" key="10">
    <source>
        <dbReference type="ARBA" id="ARBA00023277"/>
    </source>
</evidence>
<dbReference type="Gene3D" id="2.40.30.140">
    <property type="match status" value="1"/>
</dbReference>
<reference evidence="13 14" key="1">
    <citation type="journal article" date="2015" name="Mol. Plant Microbe Interact.">
        <title>Genome, transcriptome, and functional analyses of Penicillium expansum provide new insights into secondary metabolism and pathogenicity.</title>
        <authorList>
            <person name="Ballester A.R."/>
            <person name="Marcet-Houben M."/>
            <person name="Levin E."/>
            <person name="Sela N."/>
            <person name="Selma-Lazaro C."/>
            <person name="Carmona L."/>
            <person name="Wisniewski M."/>
            <person name="Droby S."/>
            <person name="Gonzalez-Candelas L."/>
            <person name="Gabaldon T."/>
        </authorList>
    </citation>
    <scope>NUCLEOTIDE SEQUENCE [LARGE SCALE GENOMIC DNA]</scope>
    <source>
        <strain evidence="13 14">MD-8</strain>
    </source>
</reference>
<dbReference type="InterPro" id="IPR015340">
    <property type="entry name" value="A_amylase_C_dom"/>
</dbReference>
<dbReference type="InterPro" id="IPR006047">
    <property type="entry name" value="GH13_cat_dom"/>
</dbReference>
<comment type="cofactor">
    <cofactor evidence="2">
        <name>Ca(2+)</name>
        <dbReference type="ChEBI" id="CHEBI:29108"/>
    </cofactor>
</comment>
<sequence length="1062" mass="119200">MTDRFARTDGSTTAPCNTTAGFYCGGTWRGTMDHLDYIQGMGFDAVMISPISENIHGQVSYGEAYHGYWPLNFDNINSHFGTHQDLLDLSAAVHSRGMYLMLDTVINNMAYITNGSNPATSIDYSVFTPFNNSDYFHPYCKISDWNNMTNAQLCQTGDLVVPLPDLYTEHEEVQNLMIQWANRVIKTYSIDGLRIDAAKHVNPGFLQSFRTGVDIFMTGEVLEGAVSIMEDYQTNYIDSLPNYPIYFQILAAFTQGNTSDLAQAVEDMRISMPDVNAMASFSENHDKPRIGSFSKDMAMAKNILVFTMLYDGIPMIYQGQEQHLSGNSVPVNREAIWLTKYDTNAELYQLIAKLNRVRNHAAFLSTDYFDDATHTIFQGGSELAFTKGVQGRQVVMVLSTQPSTSGAYQIDMPVSYNAGTMVTNVLSCKNYTVDNQGMLHVDMDKGEPRVFYPAKLMDGIGLCGYPESNVSLAMLKTNSDTTSYSGGIKTTSHAGLATILLAVLDIACLVIYNNSAMPFLWCGSREKGQKWKQIEEAAANLEQLPSWNAPDNSLILQTFEWHVPADRQHWRRLQNRLPEYKAIGVDQIWVPPGCKGMDANGNGYDIYDLYDLGEFDQKGAVPTKWGTKRELEDLMCQAQNLGIGVIWDAVLNHKAGADYPEPFQAVKVDPKRRDLDISKPTEVSGWTGFDFAGRNDMYSSMKYHWQHFSGVDWDDKSKQSAIYKIVESNKDWAQDVSPEYGNYDYLMFSDLDLAHPEVRADLLQWGTWITKSLSLNGMRLDAAKHFSTEFQRAFVQYVRKTANPDFFAIGEYWTGHLPSLLDYLKKVEYDLLAYDVPLLERFSKLSHAQAPDLRGIFKDTLVQCRPDLAVTLVANHDTQPGQMLETPVSPSFKLLAYALVLLRKDGQPCVFYGDLYGIRANVDKPMTPSCNGLIPVLTQARKLYAYGEQQDYFNQPNCIGFVRYGNARHPSGLACVISNAGSGAQRMYVGQQHAYEQWTDVLHPNMKPVIINKNGYGNFGVQGMSASVWVDSAAVDRDNIKRDLYESIPILPLPGDVNIYEN</sequence>
<evidence type="ECO:0000256" key="9">
    <source>
        <dbReference type="ARBA" id="ARBA00023180"/>
    </source>
</evidence>
<dbReference type="VEuPathDB" id="FungiDB:PEXP_014010"/>
<evidence type="ECO:0000256" key="2">
    <source>
        <dbReference type="ARBA" id="ARBA00001913"/>
    </source>
</evidence>
<dbReference type="Pfam" id="PF09260">
    <property type="entry name" value="A_amylase_dom_C"/>
    <property type="match status" value="1"/>
</dbReference>
<dbReference type="Gene3D" id="3.20.20.80">
    <property type="entry name" value="Glycosidases"/>
    <property type="match status" value="2"/>
</dbReference>
<dbReference type="NCBIfam" id="NF006968">
    <property type="entry name" value="PRK09441.1-1"/>
    <property type="match status" value="1"/>
</dbReference>
<name>A0A0A2JI22_PENEN</name>
<dbReference type="Proteomes" id="UP000030143">
    <property type="component" value="Unassembled WGS sequence"/>
</dbReference>
<comment type="caution">
    <text evidence="13">The sequence shown here is derived from an EMBL/GenBank/DDBJ whole genome shotgun (WGS) entry which is preliminary data.</text>
</comment>
<dbReference type="GO" id="GO:0004556">
    <property type="term" value="F:alpha-amylase activity"/>
    <property type="evidence" value="ECO:0007669"/>
    <property type="project" value="UniProtKB-EC"/>
</dbReference>
<evidence type="ECO:0000256" key="1">
    <source>
        <dbReference type="ARBA" id="ARBA00000548"/>
    </source>
</evidence>
<dbReference type="EMBL" id="JQFZ01000226">
    <property type="protein sequence ID" value="KGO54451.1"/>
    <property type="molecule type" value="Genomic_DNA"/>
</dbReference>
<comment type="catalytic activity">
    <reaction evidence="1">
        <text>Endohydrolysis of (1-&gt;4)-alpha-D-glucosidic linkages in polysaccharides containing three or more (1-&gt;4)-alpha-linked D-glucose units.</text>
        <dbReference type="EC" id="3.2.1.1"/>
    </reaction>
</comment>
<dbReference type="SUPFAM" id="SSF51011">
    <property type="entry name" value="Glycosyl hydrolase domain"/>
    <property type="match status" value="2"/>
</dbReference>